<name>A0A0D6JBB4_9HYPH</name>
<dbReference type="Proteomes" id="UP000033187">
    <property type="component" value="Chromosome 1"/>
</dbReference>
<organism evidence="1 2">
    <name type="scientific">Candidatus Filomicrobium marinum</name>
    <dbReference type="NCBI Taxonomy" id="1608628"/>
    <lineage>
        <taxon>Bacteria</taxon>
        <taxon>Pseudomonadati</taxon>
        <taxon>Pseudomonadota</taxon>
        <taxon>Alphaproteobacteria</taxon>
        <taxon>Hyphomicrobiales</taxon>
        <taxon>Hyphomicrobiaceae</taxon>
        <taxon>Filomicrobium</taxon>
    </lineage>
</organism>
<dbReference type="AlphaFoldDB" id="A0A0D6JBB4"/>
<keyword evidence="2" id="KW-1185">Reference proteome</keyword>
<dbReference type="KEGG" id="fiy:BN1229_v1_0717"/>
<gene>
    <name evidence="1" type="ORF">YBN1229_v1_0717</name>
</gene>
<accession>A0A0D6JBB4</accession>
<dbReference type="EMBL" id="LN829119">
    <property type="protein sequence ID" value="CPR16238.1"/>
    <property type="molecule type" value="Genomic_DNA"/>
</dbReference>
<dbReference type="KEGG" id="fil:BN1229_v1_0714"/>
<evidence type="ECO:0000313" key="2">
    <source>
        <dbReference type="Proteomes" id="UP000033187"/>
    </source>
</evidence>
<protein>
    <submittedName>
        <fullName evidence="1">Uncharacterized protein</fullName>
    </submittedName>
</protein>
<proteinExistence type="predicted"/>
<evidence type="ECO:0000313" key="1">
    <source>
        <dbReference type="EMBL" id="CPR16238.1"/>
    </source>
</evidence>
<sequence length="72" mass="8111">MFKGGDYLVGMHSVEHGQRQTRQAIELLDRVVPECALIRTLQNIRIQRTFIALGPVAMSFATLSTAPQDRTR</sequence>
<reference evidence="2" key="1">
    <citation type="submission" date="2015-02" db="EMBL/GenBank/DDBJ databases">
        <authorList>
            <person name="Chooi Y.-H."/>
        </authorList>
    </citation>
    <scope>NUCLEOTIDE SEQUENCE [LARGE SCALE GENOMIC DNA]</scope>
    <source>
        <strain evidence="2">strain Y</strain>
    </source>
</reference>